<name>A0A3M8K582_9CORY</name>
<keyword evidence="6" id="KW-1185">Reference proteome</keyword>
<dbReference type="InterPro" id="IPR001845">
    <property type="entry name" value="HTH_ArsR_DNA-bd_dom"/>
</dbReference>
<keyword evidence="2" id="KW-0238">DNA-binding</keyword>
<dbReference type="PANTHER" id="PTHR33154:SF18">
    <property type="entry name" value="ARSENICAL RESISTANCE OPERON REPRESSOR"/>
    <property type="match status" value="1"/>
</dbReference>
<evidence type="ECO:0000313" key="6">
    <source>
        <dbReference type="Proteomes" id="UP000266975"/>
    </source>
</evidence>
<reference evidence="5 6" key="1">
    <citation type="submission" date="2018-02" db="EMBL/GenBank/DDBJ databases">
        <title>Corynebacterium alimpuense sp. nov., a marine obligate actinomycete isolated from sediments of Valparaiso bay, Chile.</title>
        <authorList>
            <person name="Claverias F."/>
            <person name="Gonzales-Siles L."/>
            <person name="Salva-Serra F."/>
            <person name="Inganaes E."/>
            <person name="Molin K."/>
            <person name="Cumsille A."/>
            <person name="Undabarrena A."/>
            <person name="Couve E."/>
            <person name="Moore E.R.B."/>
            <person name="Gomila M."/>
            <person name="Camara B."/>
        </authorList>
    </citation>
    <scope>NUCLEOTIDE SEQUENCE [LARGE SCALE GENOMIC DNA]</scope>
    <source>
        <strain evidence="5 6">CCUG 69366</strain>
    </source>
</reference>
<dbReference type="GO" id="GO:0003677">
    <property type="term" value="F:DNA binding"/>
    <property type="evidence" value="ECO:0007669"/>
    <property type="project" value="UniProtKB-KW"/>
</dbReference>
<dbReference type="InterPro" id="IPR036390">
    <property type="entry name" value="WH_DNA-bd_sf"/>
</dbReference>
<dbReference type="Proteomes" id="UP000266975">
    <property type="component" value="Unassembled WGS sequence"/>
</dbReference>
<dbReference type="AlphaFoldDB" id="A0A3M8K582"/>
<accession>A0A3M8K582</accession>
<dbReference type="RefSeq" id="WP_123048320.1">
    <property type="nucleotide sequence ID" value="NZ_PTJO01000005.1"/>
</dbReference>
<proteinExistence type="predicted"/>
<feature type="domain" description="HTH arsR-type" evidence="4">
    <location>
        <begin position="23"/>
        <end position="115"/>
    </location>
</feature>
<dbReference type="SMART" id="SM00418">
    <property type="entry name" value="HTH_ARSR"/>
    <property type="match status" value="1"/>
</dbReference>
<keyword evidence="3" id="KW-0804">Transcription</keyword>
<dbReference type="NCBIfam" id="NF033788">
    <property type="entry name" value="HTH_metalloreg"/>
    <property type="match status" value="1"/>
</dbReference>
<sequence length="115" mass="12570">MTTSPIRPLDDPATCCSLGSGVLNAEEAARYTSLFKVLADPARLRILSHITDDGCNPVTASELTVILGLGQSTISHHLKKLTEAGMLERRRVGRTVQYHVLPELFAELRTVLQTD</sequence>
<dbReference type="InterPro" id="IPR011991">
    <property type="entry name" value="ArsR-like_HTH"/>
</dbReference>
<dbReference type="Gene3D" id="1.10.10.10">
    <property type="entry name" value="Winged helix-like DNA-binding domain superfamily/Winged helix DNA-binding domain"/>
    <property type="match status" value="1"/>
</dbReference>
<dbReference type="CDD" id="cd00090">
    <property type="entry name" value="HTH_ARSR"/>
    <property type="match status" value="1"/>
</dbReference>
<dbReference type="InterPro" id="IPR051081">
    <property type="entry name" value="HTH_MetalResp_TranReg"/>
</dbReference>
<protein>
    <submittedName>
        <fullName evidence="5">Transcriptional regulator</fullName>
    </submittedName>
</protein>
<keyword evidence="1" id="KW-0805">Transcription regulation</keyword>
<dbReference type="Pfam" id="PF12840">
    <property type="entry name" value="HTH_20"/>
    <property type="match status" value="1"/>
</dbReference>
<dbReference type="PROSITE" id="PS50987">
    <property type="entry name" value="HTH_ARSR_2"/>
    <property type="match status" value="1"/>
</dbReference>
<dbReference type="PRINTS" id="PR00778">
    <property type="entry name" value="HTHARSR"/>
</dbReference>
<evidence type="ECO:0000256" key="1">
    <source>
        <dbReference type="ARBA" id="ARBA00023015"/>
    </source>
</evidence>
<evidence type="ECO:0000256" key="2">
    <source>
        <dbReference type="ARBA" id="ARBA00023125"/>
    </source>
</evidence>
<comment type="caution">
    <text evidence="5">The sequence shown here is derived from an EMBL/GenBank/DDBJ whole genome shotgun (WGS) entry which is preliminary data.</text>
</comment>
<dbReference type="PANTHER" id="PTHR33154">
    <property type="entry name" value="TRANSCRIPTIONAL REGULATOR, ARSR FAMILY"/>
    <property type="match status" value="1"/>
</dbReference>
<evidence type="ECO:0000259" key="4">
    <source>
        <dbReference type="PROSITE" id="PS50987"/>
    </source>
</evidence>
<organism evidence="5 6">
    <name type="scientific">Corynebacterium alimapuense</name>
    <dbReference type="NCBI Taxonomy" id="1576874"/>
    <lineage>
        <taxon>Bacteria</taxon>
        <taxon>Bacillati</taxon>
        <taxon>Actinomycetota</taxon>
        <taxon>Actinomycetes</taxon>
        <taxon>Mycobacteriales</taxon>
        <taxon>Corynebacteriaceae</taxon>
        <taxon>Corynebacterium</taxon>
    </lineage>
</organism>
<dbReference type="EMBL" id="PTJO01000005">
    <property type="protein sequence ID" value="RNE48387.1"/>
    <property type="molecule type" value="Genomic_DNA"/>
</dbReference>
<evidence type="ECO:0000313" key="5">
    <source>
        <dbReference type="EMBL" id="RNE48387.1"/>
    </source>
</evidence>
<dbReference type="OrthoDB" id="9798835at2"/>
<dbReference type="GO" id="GO:0003700">
    <property type="term" value="F:DNA-binding transcription factor activity"/>
    <property type="evidence" value="ECO:0007669"/>
    <property type="project" value="InterPro"/>
</dbReference>
<dbReference type="SUPFAM" id="SSF46785">
    <property type="entry name" value="Winged helix' DNA-binding domain"/>
    <property type="match status" value="1"/>
</dbReference>
<gene>
    <name evidence="5" type="ORF">C5L39_07700</name>
</gene>
<evidence type="ECO:0000256" key="3">
    <source>
        <dbReference type="ARBA" id="ARBA00023163"/>
    </source>
</evidence>
<dbReference type="InterPro" id="IPR036388">
    <property type="entry name" value="WH-like_DNA-bd_sf"/>
</dbReference>